<sequence>MSDSRRRTTSGPGVLDALSLLSEVADELVVRTVRDTHLAWADRVHGVTRGPTRGASTVPQVVHRGIASAVYGGLSVGLRAASRGLDRVAATGVGPRLEEQPQGRFLSAAVNGLIGDRLVRQRPHLAIPMAVRSRGRDVPPAAEDLAEAFPDATDRVVVFLHGLCENESSWNRGREQHGTTYGEALAAEGWTPVFLRANTGLGLRENGAALSALMQHLVEEWPVEIRRIALVGHSMGGLVMRAAGAVAAASERPWTAPVSDVVTLGTPHLGAPVARGIGHGSRGLARLPETSAFGRILDWRSVGVHDLVAGLAEDVPPLPHARYRLVAATLTGSPRHPVGHVVGDLLVRVPSAYGRDRWGGELFPGADVLHVGGTDHFGLLNHPEVHRALRDWLA</sequence>
<evidence type="ECO:0000313" key="2">
    <source>
        <dbReference type="EMBL" id="GAA2152303.1"/>
    </source>
</evidence>
<keyword evidence="3" id="KW-1185">Reference proteome</keyword>
<reference evidence="3" key="1">
    <citation type="journal article" date="2019" name="Int. J. Syst. Evol. Microbiol.">
        <title>The Global Catalogue of Microorganisms (GCM) 10K type strain sequencing project: providing services to taxonomists for standard genome sequencing and annotation.</title>
        <authorList>
            <consortium name="The Broad Institute Genomics Platform"/>
            <consortium name="The Broad Institute Genome Sequencing Center for Infectious Disease"/>
            <person name="Wu L."/>
            <person name="Ma J."/>
        </authorList>
    </citation>
    <scope>NUCLEOTIDE SEQUENCE [LARGE SCALE GENOMIC DNA]</scope>
    <source>
        <strain evidence="3">JCM 16022</strain>
    </source>
</reference>
<gene>
    <name evidence="2" type="ORF">GCM10009844_35520</name>
</gene>
<comment type="caution">
    <text evidence="2">The sequence shown here is derived from an EMBL/GenBank/DDBJ whole genome shotgun (WGS) entry which is preliminary data.</text>
</comment>
<organism evidence="2 3">
    <name type="scientific">Nocardioides koreensis</name>
    <dbReference type="NCBI Taxonomy" id="433651"/>
    <lineage>
        <taxon>Bacteria</taxon>
        <taxon>Bacillati</taxon>
        <taxon>Actinomycetota</taxon>
        <taxon>Actinomycetes</taxon>
        <taxon>Propionibacteriales</taxon>
        <taxon>Nocardioidaceae</taxon>
        <taxon>Nocardioides</taxon>
    </lineage>
</organism>
<dbReference type="Proteomes" id="UP001501771">
    <property type="component" value="Unassembled WGS sequence"/>
</dbReference>
<dbReference type="InterPro" id="IPR029058">
    <property type="entry name" value="AB_hydrolase_fold"/>
</dbReference>
<dbReference type="EMBL" id="BAAAQR010000012">
    <property type="protein sequence ID" value="GAA2152303.1"/>
    <property type="molecule type" value="Genomic_DNA"/>
</dbReference>
<evidence type="ECO:0000259" key="1">
    <source>
        <dbReference type="Pfam" id="PF05057"/>
    </source>
</evidence>
<dbReference type="InterPro" id="IPR007751">
    <property type="entry name" value="DUF676_lipase-like"/>
</dbReference>
<dbReference type="SUPFAM" id="SSF53474">
    <property type="entry name" value="alpha/beta-Hydrolases"/>
    <property type="match status" value="1"/>
</dbReference>
<evidence type="ECO:0000313" key="3">
    <source>
        <dbReference type="Proteomes" id="UP001501771"/>
    </source>
</evidence>
<dbReference type="PANTHER" id="PTHR12482">
    <property type="entry name" value="LIPASE ROG1-RELATED-RELATED"/>
    <property type="match status" value="1"/>
</dbReference>
<dbReference type="Gene3D" id="3.40.50.1820">
    <property type="entry name" value="alpha/beta hydrolase"/>
    <property type="match status" value="1"/>
</dbReference>
<dbReference type="PANTHER" id="PTHR12482:SF11">
    <property type="entry name" value="LIPASE YOR059C ISOFORM X1"/>
    <property type="match status" value="1"/>
</dbReference>
<dbReference type="InterPro" id="IPR044294">
    <property type="entry name" value="Lipase-like"/>
</dbReference>
<dbReference type="RefSeq" id="WP_344155402.1">
    <property type="nucleotide sequence ID" value="NZ_BAAAQR010000012.1"/>
</dbReference>
<accession>A0ABP5LR29</accession>
<feature type="domain" description="DUF676" evidence="1">
    <location>
        <begin position="153"/>
        <end position="271"/>
    </location>
</feature>
<name>A0ABP5LR29_9ACTN</name>
<protein>
    <recommendedName>
        <fullName evidence="1">DUF676 domain-containing protein</fullName>
    </recommendedName>
</protein>
<proteinExistence type="predicted"/>
<dbReference type="Pfam" id="PF05057">
    <property type="entry name" value="DUF676"/>
    <property type="match status" value="1"/>
</dbReference>